<dbReference type="GO" id="GO:0005886">
    <property type="term" value="C:plasma membrane"/>
    <property type="evidence" value="ECO:0007669"/>
    <property type="project" value="UniProtKB-SubCell"/>
</dbReference>
<dbReference type="PANTHER" id="PTHR43124:SF3">
    <property type="entry name" value="CHLORAMPHENICOL EFFLUX PUMP RV0191"/>
    <property type="match status" value="1"/>
</dbReference>
<feature type="transmembrane region" description="Helical" evidence="6">
    <location>
        <begin position="222"/>
        <end position="247"/>
    </location>
</feature>
<reference evidence="8" key="1">
    <citation type="journal article" date="2014" name="Int. J. Syst. Evol. Microbiol.">
        <title>Complete genome sequence of Corynebacterium casei LMG S-19264T (=DSM 44701T), isolated from a smear-ripened cheese.</title>
        <authorList>
            <consortium name="US DOE Joint Genome Institute (JGI-PGF)"/>
            <person name="Walter F."/>
            <person name="Albersmeier A."/>
            <person name="Kalinowski J."/>
            <person name="Ruckert C."/>
        </authorList>
    </citation>
    <scope>NUCLEOTIDE SEQUENCE</scope>
    <source>
        <strain evidence="8">CGMCC 1.15085</strain>
    </source>
</reference>
<feature type="transmembrane region" description="Helical" evidence="6">
    <location>
        <begin position="259"/>
        <end position="277"/>
    </location>
</feature>
<dbReference type="GO" id="GO:0022857">
    <property type="term" value="F:transmembrane transporter activity"/>
    <property type="evidence" value="ECO:0007669"/>
    <property type="project" value="InterPro"/>
</dbReference>
<dbReference type="RefSeq" id="WP_188838237.1">
    <property type="nucleotide sequence ID" value="NZ_BMHI01000005.1"/>
</dbReference>
<dbReference type="AlphaFoldDB" id="A0A916TDR0"/>
<evidence type="ECO:0000313" key="8">
    <source>
        <dbReference type="EMBL" id="GGB40582.1"/>
    </source>
</evidence>
<evidence type="ECO:0000256" key="5">
    <source>
        <dbReference type="ARBA" id="ARBA00023136"/>
    </source>
</evidence>
<gene>
    <name evidence="8" type="ORF">GCM10011492_34240</name>
</gene>
<dbReference type="InterPro" id="IPR020846">
    <property type="entry name" value="MFS_dom"/>
</dbReference>
<evidence type="ECO:0000256" key="3">
    <source>
        <dbReference type="ARBA" id="ARBA00022692"/>
    </source>
</evidence>
<dbReference type="SUPFAM" id="SSF103473">
    <property type="entry name" value="MFS general substrate transporter"/>
    <property type="match status" value="1"/>
</dbReference>
<evidence type="ECO:0000259" key="7">
    <source>
        <dbReference type="PROSITE" id="PS50850"/>
    </source>
</evidence>
<feature type="transmembrane region" description="Helical" evidence="6">
    <location>
        <begin position="375"/>
        <end position="394"/>
    </location>
</feature>
<evidence type="ECO:0000256" key="6">
    <source>
        <dbReference type="SAM" id="Phobius"/>
    </source>
</evidence>
<feature type="transmembrane region" description="Helical" evidence="6">
    <location>
        <begin position="117"/>
        <end position="138"/>
    </location>
</feature>
<feature type="transmembrane region" description="Helical" evidence="6">
    <location>
        <begin position="25"/>
        <end position="51"/>
    </location>
</feature>
<feature type="transmembrane region" description="Helical" evidence="6">
    <location>
        <begin position="57"/>
        <end position="80"/>
    </location>
</feature>
<dbReference type="InterPro" id="IPR036259">
    <property type="entry name" value="MFS_trans_sf"/>
</dbReference>
<accession>A0A916TDR0</accession>
<feature type="transmembrane region" description="Helical" evidence="6">
    <location>
        <begin position="344"/>
        <end position="369"/>
    </location>
</feature>
<evidence type="ECO:0000313" key="9">
    <source>
        <dbReference type="Proteomes" id="UP000636793"/>
    </source>
</evidence>
<reference evidence="8" key="2">
    <citation type="submission" date="2020-09" db="EMBL/GenBank/DDBJ databases">
        <authorList>
            <person name="Sun Q."/>
            <person name="Zhou Y."/>
        </authorList>
    </citation>
    <scope>NUCLEOTIDE SEQUENCE</scope>
    <source>
        <strain evidence="8">CGMCC 1.15085</strain>
    </source>
</reference>
<feature type="transmembrane region" description="Helical" evidence="6">
    <location>
        <begin position="284"/>
        <end position="304"/>
    </location>
</feature>
<feature type="domain" description="Major facilitator superfamily (MFS) profile" evidence="7">
    <location>
        <begin position="26"/>
        <end position="399"/>
    </location>
</feature>
<protein>
    <submittedName>
        <fullName evidence="8">MFS transporter</fullName>
    </submittedName>
</protein>
<comment type="subcellular location">
    <subcellularLocation>
        <location evidence="1">Cell membrane</location>
        <topology evidence="1">Multi-pass membrane protein</topology>
    </subcellularLocation>
</comment>
<proteinExistence type="predicted"/>
<evidence type="ECO:0000256" key="1">
    <source>
        <dbReference type="ARBA" id="ARBA00004651"/>
    </source>
</evidence>
<feature type="transmembrane region" description="Helical" evidence="6">
    <location>
        <begin position="310"/>
        <end position="332"/>
    </location>
</feature>
<feature type="transmembrane region" description="Helical" evidence="6">
    <location>
        <begin position="150"/>
        <end position="168"/>
    </location>
</feature>
<keyword evidence="9" id="KW-1185">Reference proteome</keyword>
<organism evidence="8 9">
    <name type="scientific">Flexivirga endophytica</name>
    <dbReference type="NCBI Taxonomy" id="1849103"/>
    <lineage>
        <taxon>Bacteria</taxon>
        <taxon>Bacillati</taxon>
        <taxon>Actinomycetota</taxon>
        <taxon>Actinomycetes</taxon>
        <taxon>Micrococcales</taxon>
        <taxon>Dermacoccaceae</taxon>
        <taxon>Flexivirga</taxon>
    </lineage>
</organism>
<feature type="transmembrane region" description="Helical" evidence="6">
    <location>
        <begin position="92"/>
        <end position="111"/>
    </location>
</feature>
<dbReference type="CDD" id="cd17324">
    <property type="entry name" value="MFS_NepI_like"/>
    <property type="match status" value="1"/>
</dbReference>
<sequence length="406" mass="40238">MIVRTKSRTGSATAVSASDARQSRWALAALAFGAFVVGVAELAVVGLLNLVARDLGVSVSTAGALVTSYALGIAIGAPLLTVATTRFGRRSLLLGAVAAFVAGNVLVALSAGLGPLVVARVVTGSLHGLFVGVATVIAARVVTAERRGQAISLVFGGIMVSTLVGAPLGNVIGRALGWRAAFVAVAILGVVALAALLCVPRVPQDGVGRFREQATAALAPRVLGTLGVGLLLIGGQFTAFTYLVTFFDDVTGLPDSLDSVFLLIFGAAAVAGTVLGGRLADRGPLGAMIVAAVVLVIALVGLFVVGSSPWLTPVALVVWGTAGFAIVPPYQLRVISSAGAGSDLAATLGASAVNAGIALGALIGGATLAGPGARAIAVVAAIICALALPALVLLRAADRRAARRIA</sequence>
<evidence type="ECO:0000256" key="2">
    <source>
        <dbReference type="ARBA" id="ARBA00022475"/>
    </source>
</evidence>
<dbReference type="PANTHER" id="PTHR43124">
    <property type="entry name" value="PURINE EFFLUX PUMP PBUE"/>
    <property type="match status" value="1"/>
</dbReference>
<comment type="caution">
    <text evidence="8">The sequence shown here is derived from an EMBL/GenBank/DDBJ whole genome shotgun (WGS) entry which is preliminary data.</text>
</comment>
<evidence type="ECO:0000256" key="4">
    <source>
        <dbReference type="ARBA" id="ARBA00022989"/>
    </source>
</evidence>
<keyword evidence="2" id="KW-1003">Cell membrane</keyword>
<dbReference type="Pfam" id="PF07690">
    <property type="entry name" value="MFS_1"/>
    <property type="match status" value="1"/>
</dbReference>
<keyword evidence="4 6" id="KW-1133">Transmembrane helix</keyword>
<feature type="transmembrane region" description="Helical" evidence="6">
    <location>
        <begin position="180"/>
        <end position="202"/>
    </location>
</feature>
<dbReference type="InterPro" id="IPR050189">
    <property type="entry name" value="MFS_Efflux_Transporters"/>
</dbReference>
<keyword evidence="5 6" id="KW-0472">Membrane</keyword>
<dbReference type="PROSITE" id="PS50850">
    <property type="entry name" value="MFS"/>
    <property type="match status" value="1"/>
</dbReference>
<name>A0A916TDR0_9MICO</name>
<keyword evidence="3 6" id="KW-0812">Transmembrane</keyword>
<dbReference type="Proteomes" id="UP000636793">
    <property type="component" value="Unassembled WGS sequence"/>
</dbReference>
<dbReference type="InterPro" id="IPR011701">
    <property type="entry name" value="MFS"/>
</dbReference>
<dbReference type="EMBL" id="BMHI01000005">
    <property type="protein sequence ID" value="GGB40582.1"/>
    <property type="molecule type" value="Genomic_DNA"/>
</dbReference>
<dbReference type="Gene3D" id="1.20.1250.20">
    <property type="entry name" value="MFS general substrate transporter like domains"/>
    <property type="match status" value="2"/>
</dbReference>